<dbReference type="OrthoDB" id="4150019at2759"/>
<dbReference type="Gene3D" id="4.10.240.10">
    <property type="entry name" value="Zn(2)-C6 fungal-type DNA-binding domain"/>
    <property type="match status" value="1"/>
</dbReference>
<keyword evidence="5" id="KW-1185">Reference proteome</keyword>
<dbReference type="Pfam" id="PF00172">
    <property type="entry name" value="Zn_clus"/>
    <property type="match status" value="1"/>
</dbReference>
<evidence type="ECO:0000313" key="5">
    <source>
        <dbReference type="Proteomes" id="UP000033647"/>
    </source>
</evidence>
<dbReference type="PROSITE" id="PS50048">
    <property type="entry name" value="ZN2_CY6_FUNGAL_2"/>
    <property type="match status" value="1"/>
</dbReference>
<feature type="compositionally biased region" description="Polar residues" evidence="2">
    <location>
        <begin position="167"/>
        <end position="214"/>
    </location>
</feature>
<evidence type="ECO:0000256" key="1">
    <source>
        <dbReference type="ARBA" id="ARBA00023242"/>
    </source>
</evidence>
<protein>
    <recommendedName>
        <fullName evidence="3">Zn(2)-C6 fungal-type domain-containing protein</fullName>
    </recommendedName>
</protein>
<dbReference type="SMART" id="SM00066">
    <property type="entry name" value="GAL4"/>
    <property type="match status" value="1"/>
</dbReference>
<comment type="caution">
    <text evidence="4">The sequence shown here is derived from an EMBL/GenBank/DDBJ whole genome shotgun (WGS) entry which is preliminary data.</text>
</comment>
<dbReference type="PANTHER" id="PTHR31668">
    <property type="entry name" value="GLUCOSE TRANSPORT TRANSCRIPTION REGULATOR RGT1-RELATED-RELATED"/>
    <property type="match status" value="1"/>
</dbReference>
<feature type="compositionally biased region" description="Low complexity" evidence="2">
    <location>
        <begin position="347"/>
        <end position="362"/>
    </location>
</feature>
<proteinExistence type="predicted"/>
<gene>
    <name evidence="4" type="ORF">TI39_contig353g00019</name>
</gene>
<sequence>MACTSDALSCCKTRVMLSTVPPHTTAASDLTMLATSHTATDLKPLESKHANLASASFPPGSTLLPLPAVTKTGQRPAKSKPGKHLFKSQFTPHLRARNIMSEPELQAKRNKLGYQRISIACAHCRRRKIRCLMSEDEGEGRCANCIRLKKECVFYPVDQQAAIDAQAESSAGGRTNNGSRASSTVSISPPLGSTGTFDHQHQTNGSTYSVSSADRGSYIGIPIAPSHNQPPLGSMSAPIPQQSQFEQSHRGFTSPQYGFAPNDDMSSLDHHALNFSRPIPTTDAHPAFASQPPISNASSYPISSPVDAPQYTYSPISPYDHSSQTPQHAQWPLQQPPVPRSLSYTGPVSSYPQQQPSSMYQPAFTQPEQRQPPAIQAPQEHDPRMVQYTNYHFTPLPAAQHHAFPYMQSRLPQYHQHYQPVQPLQSNWFGETTGRSSRHS</sequence>
<evidence type="ECO:0000256" key="2">
    <source>
        <dbReference type="SAM" id="MobiDB-lite"/>
    </source>
</evidence>
<dbReference type="EMBL" id="LAFY01000345">
    <property type="protein sequence ID" value="KJX99704.1"/>
    <property type="molecule type" value="Genomic_DNA"/>
</dbReference>
<dbReference type="Proteomes" id="UP000033647">
    <property type="component" value="Unassembled WGS sequence"/>
</dbReference>
<feature type="compositionally biased region" description="Polar residues" evidence="2">
    <location>
        <begin position="311"/>
        <end position="328"/>
    </location>
</feature>
<feature type="domain" description="Zn(2)-C6 fungal-type" evidence="3">
    <location>
        <begin position="120"/>
        <end position="154"/>
    </location>
</feature>
<organism evidence="4 5">
    <name type="scientific">Zymoseptoria brevis</name>
    <dbReference type="NCBI Taxonomy" id="1047168"/>
    <lineage>
        <taxon>Eukaryota</taxon>
        <taxon>Fungi</taxon>
        <taxon>Dikarya</taxon>
        <taxon>Ascomycota</taxon>
        <taxon>Pezizomycotina</taxon>
        <taxon>Dothideomycetes</taxon>
        <taxon>Dothideomycetidae</taxon>
        <taxon>Mycosphaerellales</taxon>
        <taxon>Mycosphaerellaceae</taxon>
        <taxon>Zymoseptoria</taxon>
    </lineage>
</organism>
<evidence type="ECO:0000313" key="4">
    <source>
        <dbReference type="EMBL" id="KJX99704.1"/>
    </source>
</evidence>
<dbReference type="SUPFAM" id="SSF57701">
    <property type="entry name" value="Zn2/Cys6 DNA-binding domain"/>
    <property type="match status" value="1"/>
</dbReference>
<dbReference type="CDD" id="cd00067">
    <property type="entry name" value="GAL4"/>
    <property type="match status" value="1"/>
</dbReference>
<dbReference type="AlphaFoldDB" id="A0A0F4GQH9"/>
<evidence type="ECO:0000259" key="3">
    <source>
        <dbReference type="PROSITE" id="PS50048"/>
    </source>
</evidence>
<name>A0A0F4GQH9_9PEZI</name>
<feature type="compositionally biased region" description="Polar residues" evidence="2">
    <location>
        <begin position="292"/>
        <end position="302"/>
    </location>
</feature>
<dbReference type="PROSITE" id="PS00463">
    <property type="entry name" value="ZN2_CY6_FUNGAL_1"/>
    <property type="match status" value="1"/>
</dbReference>
<dbReference type="GO" id="GO:0008270">
    <property type="term" value="F:zinc ion binding"/>
    <property type="evidence" value="ECO:0007669"/>
    <property type="project" value="InterPro"/>
</dbReference>
<accession>A0A0F4GQH9</accession>
<reference evidence="4 5" key="1">
    <citation type="submission" date="2015-03" db="EMBL/GenBank/DDBJ databases">
        <title>RNA-seq based gene annotation and comparative genomics of four Zymoseptoria species reveal species-specific pathogenicity related genes and transposable element activity.</title>
        <authorList>
            <person name="Grandaubert J."/>
            <person name="Bhattacharyya A."/>
            <person name="Stukenbrock E.H."/>
        </authorList>
    </citation>
    <scope>NUCLEOTIDE SEQUENCE [LARGE SCALE GENOMIC DNA]</scope>
    <source>
        <strain evidence="4 5">Zb18110</strain>
    </source>
</reference>
<feature type="compositionally biased region" description="Polar residues" evidence="2">
    <location>
        <begin position="239"/>
        <end position="256"/>
    </location>
</feature>
<dbReference type="InterPro" id="IPR050797">
    <property type="entry name" value="Carb_Metab_Trans_Reg"/>
</dbReference>
<feature type="region of interest" description="Disordered" evidence="2">
    <location>
        <begin position="166"/>
        <end position="375"/>
    </location>
</feature>
<keyword evidence="1" id="KW-0539">Nucleus</keyword>
<dbReference type="InterPro" id="IPR036864">
    <property type="entry name" value="Zn2-C6_fun-type_DNA-bd_sf"/>
</dbReference>
<dbReference type="GO" id="GO:0000981">
    <property type="term" value="F:DNA-binding transcription factor activity, RNA polymerase II-specific"/>
    <property type="evidence" value="ECO:0007669"/>
    <property type="project" value="InterPro"/>
</dbReference>
<dbReference type="InterPro" id="IPR001138">
    <property type="entry name" value="Zn2Cys6_DnaBD"/>
</dbReference>